<keyword evidence="3" id="KW-0732">Signal</keyword>
<dbReference type="Proteomes" id="UP000672032">
    <property type="component" value="Chromosome 8"/>
</dbReference>
<feature type="compositionally biased region" description="Low complexity" evidence="1">
    <location>
        <begin position="117"/>
        <end position="135"/>
    </location>
</feature>
<dbReference type="OrthoDB" id="5425782at2759"/>
<organism evidence="5 6">
    <name type="scientific">Monilinia vaccinii-corymbosi</name>
    <dbReference type="NCBI Taxonomy" id="61207"/>
    <lineage>
        <taxon>Eukaryota</taxon>
        <taxon>Fungi</taxon>
        <taxon>Dikarya</taxon>
        <taxon>Ascomycota</taxon>
        <taxon>Pezizomycotina</taxon>
        <taxon>Leotiomycetes</taxon>
        <taxon>Helotiales</taxon>
        <taxon>Sclerotiniaceae</taxon>
        <taxon>Monilinia</taxon>
    </lineage>
</organism>
<dbReference type="EMBL" id="CP063412">
    <property type="protein sequence ID" value="QSZ37368.1"/>
    <property type="molecule type" value="Genomic_DNA"/>
</dbReference>
<feature type="compositionally biased region" description="Polar residues" evidence="1">
    <location>
        <begin position="102"/>
        <end position="113"/>
    </location>
</feature>
<evidence type="ECO:0000313" key="5">
    <source>
        <dbReference type="EMBL" id="QSZ37368.1"/>
    </source>
</evidence>
<gene>
    <name evidence="5" type="ORF">DSL72_009466</name>
</gene>
<feature type="compositionally biased region" description="Low complexity" evidence="1">
    <location>
        <begin position="83"/>
        <end position="101"/>
    </location>
</feature>
<feature type="chain" id="PRO_5032793369" description="Mid2 domain-containing protein" evidence="3">
    <location>
        <begin position="22"/>
        <end position="300"/>
    </location>
</feature>
<name>A0A8A3PPJ9_9HELO</name>
<dbReference type="InterPro" id="IPR007567">
    <property type="entry name" value="Mid2_dom"/>
</dbReference>
<feature type="region of interest" description="Disordered" evidence="1">
    <location>
        <begin position="40"/>
        <end position="152"/>
    </location>
</feature>
<feature type="transmembrane region" description="Helical" evidence="2">
    <location>
        <begin position="223"/>
        <end position="244"/>
    </location>
</feature>
<keyword evidence="6" id="KW-1185">Reference proteome</keyword>
<sequence length="300" mass="30553">MHSRSLKLWSMLAIFLAVTHASWIDHGVFNRQNDVSGTLTTGGGNASTGNGSGSDTTASSASSSIDTNPTTSKAPTSAPPSATPTTTADPTTSKPPDTTASNPVSVPESSSAGSGDPTSAPQTSPESTTSPPSSTKGSNPKASKTSTSTHGPARTTFYSLITVTPQPSQIVITIVSTQDGVAYTSQITTSTTASAYATTTPYLTDDTSTDSSKGMSTTTRNTVIGVVVGLGGVILLGGLFVVAWRVWGRPKKEDESGLMSGYDPVSTGIEKSEGAPAPNPFQSTLEGYHQPGRGNVAANF</sequence>
<keyword evidence="2" id="KW-0812">Transmembrane</keyword>
<feature type="compositionally biased region" description="Polar residues" evidence="1">
    <location>
        <begin position="136"/>
        <end position="152"/>
    </location>
</feature>
<feature type="signal peptide" evidence="3">
    <location>
        <begin position="1"/>
        <end position="21"/>
    </location>
</feature>
<accession>A0A8A3PPJ9</accession>
<dbReference type="Pfam" id="PF04478">
    <property type="entry name" value="Mid2"/>
    <property type="match status" value="1"/>
</dbReference>
<feature type="compositionally biased region" description="Gly residues" evidence="1">
    <location>
        <begin position="40"/>
        <end position="52"/>
    </location>
</feature>
<protein>
    <recommendedName>
        <fullName evidence="4">Mid2 domain-containing protein</fullName>
    </recommendedName>
</protein>
<evidence type="ECO:0000256" key="2">
    <source>
        <dbReference type="SAM" id="Phobius"/>
    </source>
</evidence>
<keyword evidence="2" id="KW-0472">Membrane</keyword>
<proteinExistence type="predicted"/>
<keyword evidence="2" id="KW-1133">Transmembrane helix</keyword>
<feature type="domain" description="Mid2" evidence="4">
    <location>
        <begin position="182"/>
        <end position="239"/>
    </location>
</feature>
<evidence type="ECO:0000259" key="4">
    <source>
        <dbReference type="Pfam" id="PF04478"/>
    </source>
</evidence>
<evidence type="ECO:0000313" key="6">
    <source>
        <dbReference type="Proteomes" id="UP000672032"/>
    </source>
</evidence>
<dbReference type="AlphaFoldDB" id="A0A8A3PPJ9"/>
<evidence type="ECO:0000256" key="1">
    <source>
        <dbReference type="SAM" id="MobiDB-lite"/>
    </source>
</evidence>
<feature type="compositionally biased region" description="Low complexity" evidence="1">
    <location>
        <begin position="53"/>
        <end position="76"/>
    </location>
</feature>
<reference evidence="5" key="1">
    <citation type="submission" date="2020-10" db="EMBL/GenBank/DDBJ databases">
        <title>Genome Sequence of Monilinia vaccinii-corymbosi Sheds Light on Mummy Berry Disease Infection of Blueberry and Mating Type.</title>
        <authorList>
            <person name="Yow A.G."/>
            <person name="Zhang Y."/>
            <person name="Bansal K."/>
            <person name="Eacker S.M."/>
            <person name="Sullivan S."/>
            <person name="Liachko I."/>
            <person name="Cubeta M.A."/>
            <person name="Rollins J.A."/>
            <person name="Ashrafi H."/>
        </authorList>
    </citation>
    <scope>NUCLEOTIDE SEQUENCE</scope>
    <source>
        <strain evidence="5">RL-1</strain>
    </source>
</reference>
<evidence type="ECO:0000256" key="3">
    <source>
        <dbReference type="SAM" id="SignalP"/>
    </source>
</evidence>